<gene>
    <name evidence="1" type="ORF">MRB53_020548</name>
</gene>
<proteinExistence type="predicted"/>
<protein>
    <submittedName>
        <fullName evidence="1">Uncharacterized protein</fullName>
    </submittedName>
</protein>
<sequence>MERKAWLRGVWEMVKEAFCQKIMTWHLPSSPLLLPNQFSGLSVIVTGATSGIGLHTARELAMAGAHVTMACRNTKSACEIARMWQQEAQDSRELLVEVMGLDLLSLSSVRCFAQEWNRPGRPLHVLINNAGVFLMGEPQRFSEDGIEQHLQVNHVAPALLTLLLLPSLLGASSSRIINVNSVAHHCAIVDPKCWNSKIEEKRFSSIRAYGASKLAHLMFLKILASKLLDQSEHSIQCIAVHPGIVTTNLVHKVPSFRKKSFWRFDPAQGARSVLFCATSKDMADNLVKGFAYYSCNCKPARMSPQATDLEVCLEVWKKTLEILGLSIDYLKQVAANNTNGLRKNY</sequence>
<comment type="caution">
    <text evidence="1">The sequence shown here is derived from an EMBL/GenBank/DDBJ whole genome shotgun (WGS) entry which is preliminary data.</text>
</comment>
<reference evidence="1 2" key="1">
    <citation type="journal article" date="2022" name="Hortic Res">
        <title>A haplotype resolved chromosomal level avocado genome allows analysis of novel avocado genes.</title>
        <authorList>
            <person name="Nath O."/>
            <person name="Fletcher S.J."/>
            <person name="Hayward A."/>
            <person name="Shaw L.M."/>
            <person name="Masouleh A.K."/>
            <person name="Furtado A."/>
            <person name="Henry R.J."/>
            <person name="Mitter N."/>
        </authorList>
    </citation>
    <scope>NUCLEOTIDE SEQUENCE [LARGE SCALE GENOMIC DNA]</scope>
    <source>
        <strain evidence="2">cv. Hass</strain>
    </source>
</reference>
<keyword evidence="2" id="KW-1185">Reference proteome</keyword>
<evidence type="ECO:0000313" key="2">
    <source>
        <dbReference type="Proteomes" id="UP001234297"/>
    </source>
</evidence>
<dbReference type="EMBL" id="CM056814">
    <property type="protein sequence ID" value="KAJ8627241.1"/>
    <property type="molecule type" value="Genomic_DNA"/>
</dbReference>
<evidence type="ECO:0000313" key="1">
    <source>
        <dbReference type="EMBL" id="KAJ8627241.1"/>
    </source>
</evidence>
<organism evidence="1 2">
    <name type="scientific">Persea americana</name>
    <name type="common">Avocado</name>
    <dbReference type="NCBI Taxonomy" id="3435"/>
    <lineage>
        <taxon>Eukaryota</taxon>
        <taxon>Viridiplantae</taxon>
        <taxon>Streptophyta</taxon>
        <taxon>Embryophyta</taxon>
        <taxon>Tracheophyta</taxon>
        <taxon>Spermatophyta</taxon>
        <taxon>Magnoliopsida</taxon>
        <taxon>Magnoliidae</taxon>
        <taxon>Laurales</taxon>
        <taxon>Lauraceae</taxon>
        <taxon>Persea</taxon>
    </lineage>
</organism>
<dbReference type="Proteomes" id="UP001234297">
    <property type="component" value="Chromosome 6"/>
</dbReference>
<name>A0ACC2L1H5_PERAE</name>
<accession>A0ACC2L1H5</accession>